<accession>A0ABN7SHZ8</accession>
<dbReference type="SMART" id="SM00382">
    <property type="entry name" value="AAA"/>
    <property type="match status" value="1"/>
</dbReference>
<dbReference type="InterPro" id="IPR041569">
    <property type="entry name" value="AAA_lid_3"/>
</dbReference>
<dbReference type="InterPro" id="IPR003960">
    <property type="entry name" value="ATPase_AAA_CS"/>
</dbReference>
<dbReference type="InterPro" id="IPR007330">
    <property type="entry name" value="MIT_dom"/>
</dbReference>
<dbReference type="InterPro" id="IPR003593">
    <property type="entry name" value="AAA+_ATPase"/>
</dbReference>
<sequence length="433" mass="48201">MTMLQKAIEIVTKATEEDTAGNYQKAFQLYQNGVEHFLHAIKYEAQSEKAKQTIRAKCEEYLARAEKLKKIVNNEQDPSQQKPQKATSGGGGSADKEDKEKDKFNEQLAGAIVVEKPNVKWSDVAGLEQAKEALKEAVILPTKFPHLFTGKRKPWRGILLFGPPGTGKSYLAKAVATEADNSTFLSISSSDLVSKWLGESEKLVKSLFQMAREKKPSIIFIDEIDSLVSSRSDNESEAARRIKTEFLVQMQGVGVDNDGVLVLGATNIPWVLDSAIRRRFERRIYIPLPEAPARTALFKLHLGTDDCHCLTDADFTKLGHETERYSGADIGIAVRDALMEPVRKVQQATHFKQVTGPSPNDPSKIVNDLLTPCSPADPAAQEMSWLQVPGDKLLEPKVDMRDMEKSLRNSRPAVNDEDLEKLQEFTEQFGMEG</sequence>
<feature type="compositionally biased region" description="Polar residues" evidence="8">
    <location>
        <begin position="73"/>
        <end position="87"/>
    </location>
</feature>
<name>A0ABN7SHZ8_OIKDI</name>
<dbReference type="PANTHER" id="PTHR23074">
    <property type="entry name" value="AAA DOMAIN-CONTAINING"/>
    <property type="match status" value="1"/>
</dbReference>
<proteinExistence type="inferred from homology"/>
<dbReference type="InterPro" id="IPR027417">
    <property type="entry name" value="P-loop_NTPase"/>
</dbReference>
<dbReference type="InterPro" id="IPR045253">
    <property type="entry name" value="VPS4_MIT"/>
</dbReference>
<dbReference type="SMART" id="SM00745">
    <property type="entry name" value="MIT"/>
    <property type="match status" value="1"/>
</dbReference>
<dbReference type="InterPro" id="IPR036181">
    <property type="entry name" value="MIT_dom_sf"/>
</dbReference>
<feature type="domain" description="AAA+ ATPase" evidence="9">
    <location>
        <begin position="154"/>
        <end position="290"/>
    </location>
</feature>
<dbReference type="CDD" id="cd19521">
    <property type="entry name" value="RecA-like_VPS4"/>
    <property type="match status" value="1"/>
</dbReference>
<dbReference type="Gene3D" id="1.10.8.60">
    <property type="match status" value="1"/>
</dbReference>
<dbReference type="Pfam" id="PF09336">
    <property type="entry name" value="Vps4_C"/>
    <property type="match status" value="1"/>
</dbReference>
<dbReference type="Gene3D" id="1.20.58.80">
    <property type="entry name" value="Phosphotransferase system, lactose/cellobiose-type IIA subunit"/>
    <property type="match status" value="1"/>
</dbReference>
<evidence type="ECO:0000313" key="11">
    <source>
        <dbReference type="EMBL" id="CAG5098176.1"/>
    </source>
</evidence>
<evidence type="ECO:0000256" key="1">
    <source>
        <dbReference type="ARBA" id="ARBA00004481"/>
    </source>
</evidence>
<dbReference type="Pfam" id="PF04212">
    <property type="entry name" value="MIT"/>
    <property type="match status" value="1"/>
</dbReference>
<evidence type="ECO:0000256" key="4">
    <source>
        <dbReference type="ARBA" id="ARBA00022753"/>
    </source>
</evidence>
<evidence type="ECO:0000259" key="9">
    <source>
        <dbReference type="SMART" id="SM00382"/>
    </source>
</evidence>
<reference evidence="11 12" key="1">
    <citation type="submission" date="2021-04" db="EMBL/GenBank/DDBJ databases">
        <authorList>
            <person name="Bliznina A."/>
        </authorList>
    </citation>
    <scope>NUCLEOTIDE SEQUENCE [LARGE SCALE GENOMIC DNA]</scope>
</reference>
<evidence type="ECO:0000313" key="12">
    <source>
        <dbReference type="Proteomes" id="UP001158576"/>
    </source>
</evidence>
<keyword evidence="5 7" id="KW-0067">ATP-binding</keyword>
<dbReference type="PANTHER" id="PTHR23074:SF83">
    <property type="entry name" value="VACUOLAR PROTEIN SORTING-ASSOCIATED PROTEIN 4A"/>
    <property type="match status" value="1"/>
</dbReference>
<dbReference type="Proteomes" id="UP001158576">
    <property type="component" value="Chromosome XSR"/>
</dbReference>
<feature type="region of interest" description="Disordered" evidence="8">
    <location>
        <begin position="72"/>
        <end position="101"/>
    </location>
</feature>
<dbReference type="InterPro" id="IPR050304">
    <property type="entry name" value="MT-severing_AAA_ATPase"/>
</dbReference>
<evidence type="ECO:0000256" key="3">
    <source>
        <dbReference type="ARBA" id="ARBA00022741"/>
    </source>
</evidence>
<evidence type="ECO:0000256" key="2">
    <source>
        <dbReference type="ARBA" id="ARBA00006914"/>
    </source>
</evidence>
<comment type="subcellular location">
    <subcellularLocation>
        <location evidence="1">Endosome membrane</location>
        <topology evidence="1">Peripheral membrane protein</topology>
    </subcellularLocation>
</comment>
<comment type="similarity">
    <text evidence="2 7">Belongs to the AAA ATPase family.</text>
</comment>
<evidence type="ECO:0000256" key="5">
    <source>
        <dbReference type="ARBA" id="ARBA00022840"/>
    </source>
</evidence>
<dbReference type="CDD" id="cd02678">
    <property type="entry name" value="MIT_VPS4"/>
    <property type="match status" value="1"/>
</dbReference>
<keyword evidence="12" id="KW-1185">Reference proteome</keyword>
<dbReference type="SUPFAM" id="SSF116846">
    <property type="entry name" value="MIT domain"/>
    <property type="match status" value="1"/>
</dbReference>
<keyword evidence="4" id="KW-0967">Endosome</keyword>
<gene>
    <name evidence="11" type="ORF">OKIOD_LOCUS6991</name>
</gene>
<dbReference type="InterPro" id="IPR003959">
    <property type="entry name" value="ATPase_AAA_core"/>
</dbReference>
<evidence type="ECO:0000256" key="6">
    <source>
        <dbReference type="ARBA" id="ARBA00023136"/>
    </source>
</evidence>
<dbReference type="Pfam" id="PF00004">
    <property type="entry name" value="AAA"/>
    <property type="match status" value="1"/>
</dbReference>
<keyword evidence="6" id="KW-0472">Membrane</keyword>
<evidence type="ECO:0000256" key="8">
    <source>
        <dbReference type="SAM" id="MobiDB-lite"/>
    </source>
</evidence>
<organism evidence="11 12">
    <name type="scientific">Oikopleura dioica</name>
    <name type="common">Tunicate</name>
    <dbReference type="NCBI Taxonomy" id="34765"/>
    <lineage>
        <taxon>Eukaryota</taxon>
        <taxon>Metazoa</taxon>
        <taxon>Chordata</taxon>
        <taxon>Tunicata</taxon>
        <taxon>Appendicularia</taxon>
        <taxon>Copelata</taxon>
        <taxon>Oikopleuridae</taxon>
        <taxon>Oikopleura</taxon>
    </lineage>
</organism>
<evidence type="ECO:0000259" key="10">
    <source>
        <dbReference type="SMART" id="SM00745"/>
    </source>
</evidence>
<dbReference type="SUPFAM" id="SSF52540">
    <property type="entry name" value="P-loop containing nucleoside triphosphate hydrolases"/>
    <property type="match status" value="1"/>
</dbReference>
<protein>
    <submittedName>
        <fullName evidence="11">Oidioi.mRNA.OKI2018_I69.XSR.g15433.t1.cds</fullName>
    </submittedName>
</protein>
<dbReference type="InterPro" id="IPR015415">
    <property type="entry name" value="Spast_Vps4_C"/>
</dbReference>
<dbReference type="EMBL" id="OU015569">
    <property type="protein sequence ID" value="CAG5098176.1"/>
    <property type="molecule type" value="Genomic_DNA"/>
</dbReference>
<keyword evidence="3 7" id="KW-0547">Nucleotide-binding</keyword>
<feature type="domain" description="MIT" evidence="10">
    <location>
        <begin position="2"/>
        <end position="78"/>
    </location>
</feature>
<evidence type="ECO:0000256" key="7">
    <source>
        <dbReference type="RuleBase" id="RU003651"/>
    </source>
</evidence>
<dbReference type="PROSITE" id="PS00674">
    <property type="entry name" value="AAA"/>
    <property type="match status" value="1"/>
</dbReference>
<dbReference type="Gene3D" id="3.40.50.300">
    <property type="entry name" value="P-loop containing nucleotide triphosphate hydrolases"/>
    <property type="match status" value="1"/>
</dbReference>
<dbReference type="Pfam" id="PF17862">
    <property type="entry name" value="AAA_lid_3"/>
    <property type="match status" value="1"/>
</dbReference>